<feature type="signal peptide" evidence="2">
    <location>
        <begin position="1"/>
        <end position="18"/>
    </location>
</feature>
<feature type="compositionally biased region" description="Low complexity" evidence="1">
    <location>
        <begin position="26"/>
        <end position="47"/>
    </location>
</feature>
<sequence>MHRNSIIFAAAIVSLAIASCGSEGEQQATNTPQPSNPPAQTQQPQAQKFNNPVVPAKESSLVAQASPSLIQPTNPTERINFVSKGRSDPFEQLVKQYPQGLSDPSTKLKPVPLLPPLPAVVTVARTPQKRSAVISAKINSPNTAKLNASNTKTNRNPSLISVLPRVLPQVIPDQKLKAALPPSPQPDLAKAVFVSGVVLLGNQPQAIIKVPNEPTSRYVQPGQRLANGVLIKRIEMNEGLEPIVILEQYGIEVAKMVGEAPAGSPAAATTTAVVPNTVLETSPTQNPLAIGSS</sequence>
<dbReference type="AlphaFoldDB" id="A0A433MWY9"/>
<keyword evidence="2" id="KW-0732">Signal</keyword>
<proteinExistence type="predicted"/>
<evidence type="ECO:0000256" key="2">
    <source>
        <dbReference type="SAM" id="SignalP"/>
    </source>
</evidence>
<feature type="region of interest" description="Disordered" evidence="1">
    <location>
        <begin position="24"/>
        <end position="50"/>
    </location>
</feature>
<evidence type="ECO:0000313" key="4">
    <source>
        <dbReference type="Proteomes" id="UP000268857"/>
    </source>
</evidence>
<evidence type="ECO:0008006" key="5">
    <source>
        <dbReference type="Google" id="ProtNLM"/>
    </source>
</evidence>
<dbReference type="Proteomes" id="UP000268857">
    <property type="component" value="Unassembled WGS sequence"/>
</dbReference>
<dbReference type="EMBL" id="RSCJ01000046">
    <property type="protein sequence ID" value="RUR72579.1"/>
    <property type="molecule type" value="Genomic_DNA"/>
</dbReference>
<dbReference type="RefSeq" id="WP_016876455.1">
    <property type="nucleotide sequence ID" value="NZ_AJLN01000077.1"/>
</dbReference>
<evidence type="ECO:0000256" key="1">
    <source>
        <dbReference type="SAM" id="MobiDB-lite"/>
    </source>
</evidence>
<name>A0A433MWY9_CHLFR</name>
<dbReference type="STRING" id="211165.GCA_000317285_02722"/>
<keyword evidence="4" id="KW-1185">Reference proteome</keyword>
<gene>
    <name evidence="3" type="ORF">PCC6912_62230</name>
</gene>
<feature type="chain" id="PRO_5019201258" description="Pilus assembly protein PilP" evidence="2">
    <location>
        <begin position="19"/>
        <end position="293"/>
    </location>
</feature>
<organism evidence="3 4">
    <name type="scientific">Chlorogloeopsis fritschii PCC 6912</name>
    <dbReference type="NCBI Taxonomy" id="211165"/>
    <lineage>
        <taxon>Bacteria</taxon>
        <taxon>Bacillati</taxon>
        <taxon>Cyanobacteriota</taxon>
        <taxon>Cyanophyceae</taxon>
        <taxon>Nostocales</taxon>
        <taxon>Chlorogloeopsidaceae</taxon>
        <taxon>Chlorogloeopsis</taxon>
    </lineage>
</organism>
<accession>A0A433MWY9</accession>
<reference evidence="3 4" key="1">
    <citation type="journal article" date="2019" name="Genome Biol. Evol.">
        <title>Day and night: Metabolic profiles and evolutionary relationships of six axenic non-marine cyanobacteria.</title>
        <authorList>
            <person name="Will S.E."/>
            <person name="Henke P."/>
            <person name="Boedeker C."/>
            <person name="Huang S."/>
            <person name="Brinkmann H."/>
            <person name="Rohde M."/>
            <person name="Jarek M."/>
            <person name="Friedl T."/>
            <person name="Seufert S."/>
            <person name="Schumacher M."/>
            <person name="Overmann J."/>
            <person name="Neumann-Schaal M."/>
            <person name="Petersen J."/>
        </authorList>
    </citation>
    <scope>NUCLEOTIDE SEQUENCE [LARGE SCALE GENOMIC DNA]</scope>
    <source>
        <strain evidence="3 4">PCC 6912</strain>
    </source>
</reference>
<evidence type="ECO:0000313" key="3">
    <source>
        <dbReference type="EMBL" id="RUR72579.1"/>
    </source>
</evidence>
<protein>
    <recommendedName>
        <fullName evidence="5">Pilus assembly protein PilP</fullName>
    </recommendedName>
</protein>
<comment type="caution">
    <text evidence="3">The sequence shown here is derived from an EMBL/GenBank/DDBJ whole genome shotgun (WGS) entry which is preliminary data.</text>
</comment>
<dbReference type="PROSITE" id="PS51257">
    <property type="entry name" value="PROKAR_LIPOPROTEIN"/>
    <property type="match status" value="1"/>
</dbReference>
<dbReference type="OrthoDB" id="529932at2"/>